<dbReference type="KEGG" id="bgoe:IFJ75_03265"/>
<protein>
    <submittedName>
        <fullName evidence="3">DUF3313 domain-containing protein</fullName>
    </submittedName>
</protein>
<keyword evidence="2" id="KW-0732">Signal</keyword>
<dbReference type="Proteomes" id="UP000663918">
    <property type="component" value="Chromosome"/>
</dbReference>
<proteinExistence type="predicted"/>
<accession>A0A975C3U3</accession>
<gene>
    <name evidence="3" type="ORF">IFJ75_03265</name>
</gene>
<sequence length="279" mass="28988">MFRPHIVLVPLLAATGLAACHTTPAPSSGYLASYDGFERPGSRSASISQRRDDPASDAVASVFLQPAVFAPGVGDRLTPTERLRVLNEVDRQICFEVSERFTIAPQASADAAVIRTAVVRLQTTGRIGSAASAAVGYFVPVIDLRAPGATGGLAIESELLEAGSGRQLAAVSWARNAQYVGRDSPSLSRIGDALQMAEPMGDAVGDAFASKARKVHDIPRPDPCAAYGPRRNIGRMAAGFAVGQVTGLYHPEIEVAGVRAHPSAAGQGSADPQSSSQGD</sequence>
<feature type="compositionally biased region" description="Polar residues" evidence="1">
    <location>
        <begin position="270"/>
        <end position="279"/>
    </location>
</feature>
<dbReference type="AlphaFoldDB" id="A0A975C3U3"/>
<dbReference type="RefSeq" id="WP_207871225.1">
    <property type="nucleotide sequence ID" value="NZ_CP062222.1"/>
</dbReference>
<feature type="region of interest" description="Disordered" evidence="1">
    <location>
        <begin position="260"/>
        <end position="279"/>
    </location>
</feature>
<dbReference type="PROSITE" id="PS51257">
    <property type="entry name" value="PROKAR_LIPOPROTEIN"/>
    <property type="match status" value="1"/>
</dbReference>
<evidence type="ECO:0000256" key="2">
    <source>
        <dbReference type="SAM" id="SignalP"/>
    </source>
</evidence>
<name>A0A975C3U3_9CAUL</name>
<reference evidence="3" key="1">
    <citation type="submission" date="2020-09" db="EMBL/GenBank/DDBJ databases">
        <title>Brevundimonas sp. LVF2 isolated from a puddle in Goettingen, Germany.</title>
        <authorList>
            <person name="Friedrich I."/>
            <person name="Klassen A."/>
            <person name="Hannes N."/>
            <person name="Schneider D."/>
            <person name="Hertel R."/>
            <person name="Daniel R."/>
        </authorList>
    </citation>
    <scope>NUCLEOTIDE SEQUENCE</scope>
    <source>
        <strain evidence="3">LVF2</strain>
    </source>
</reference>
<dbReference type="EMBL" id="CP062222">
    <property type="protein sequence ID" value="QTC91954.1"/>
    <property type="molecule type" value="Genomic_DNA"/>
</dbReference>
<evidence type="ECO:0000313" key="3">
    <source>
        <dbReference type="EMBL" id="QTC91954.1"/>
    </source>
</evidence>
<dbReference type="InterPro" id="IPR021747">
    <property type="entry name" value="DUF3313"/>
</dbReference>
<evidence type="ECO:0000313" key="4">
    <source>
        <dbReference type="Proteomes" id="UP000663918"/>
    </source>
</evidence>
<dbReference type="Pfam" id="PF11769">
    <property type="entry name" value="DUF3313"/>
    <property type="match status" value="1"/>
</dbReference>
<keyword evidence="4" id="KW-1185">Reference proteome</keyword>
<organism evidence="3 4">
    <name type="scientific">Brevundimonas goettingensis</name>
    <dbReference type="NCBI Taxonomy" id="2774190"/>
    <lineage>
        <taxon>Bacteria</taxon>
        <taxon>Pseudomonadati</taxon>
        <taxon>Pseudomonadota</taxon>
        <taxon>Alphaproteobacteria</taxon>
        <taxon>Caulobacterales</taxon>
        <taxon>Caulobacteraceae</taxon>
        <taxon>Brevundimonas</taxon>
    </lineage>
</organism>
<evidence type="ECO:0000256" key="1">
    <source>
        <dbReference type="SAM" id="MobiDB-lite"/>
    </source>
</evidence>
<feature type="signal peptide" evidence="2">
    <location>
        <begin position="1"/>
        <end position="19"/>
    </location>
</feature>
<feature type="chain" id="PRO_5036963690" evidence="2">
    <location>
        <begin position="20"/>
        <end position="279"/>
    </location>
</feature>